<sequence>MIITELERIKVGKFQDPNVKDEYVERLKCSLGEIKHYECLELDELSAVTQSVSVDKAKKKHFGKEIVIEVAVSEKNSSEYVLKIYELSTLATADDFPRCRSLQLYAAKRHARPAVIRVTQPRLVVNLE</sequence>
<protein>
    <submittedName>
        <fullName evidence="1">Uncharacterized protein</fullName>
    </submittedName>
</protein>
<evidence type="ECO:0000313" key="1">
    <source>
        <dbReference type="EMBL" id="GBP78849.1"/>
    </source>
</evidence>
<dbReference type="EMBL" id="BGZK01001388">
    <property type="protein sequence ID" value="GBP78849.1"/>
    <property type="molecule type" value="Genomic_DNA"/>
</dbReference>
<comment type="caution">
    <text evidence="1">The sequence shown here is derived from an EMBL/GenBank/DDBJ whole genome shotgun (WGS) entry which is preliminary data.</text>
</comment>
<organism evidence="1 2">
    <name type="scientific">Eumeta variegata</name>
    <name type="common">Bagworm moth</name>
    <name type="synonym">Eumeta japonica</name>
    <dbReference type="NCBI Taxonomy" id="151549"/>
    <lineage>
        <taxon>Eukaryota</taxon>
        <taxon>Metazoa</taxon>
        <taxon>Ecdysozoa</taxon>
        <taxon>Arthropoda</taxon>
        <taxon>Hexapoda</taxon>
        <taxon>Insecta</taxon>
        <taxon>Pterygota</taxon>
        <taxon>Neoptera</taxon>
        <taxon>Endopterygota</taxon>
        <taxon>Lepidoptera</taxon>
        <taxon>Glossata</taxon>
        <taxon>Ditrysia</taxon>
        <taxon>Tineoidea</taxon>
        <taxon>Psychidae</taxon>
        <taxon>Oiketicinae</taxon>
        <taxon>Eumeta</taxon>
    </lineage>
</organism>
<evidence type="ECO:0000313" key="2">
    <source>
        <dbReference type="Proteomes" id="UP000299102"/>
    </source>
</evidence>
<dbReference type="OrthoDB" id="418748at2759"/>
<keyword evidence="2" id="KW-1185">Reference proteome</keyword>
<name>A0A4C1YW21_EUMVA</name>
<proteinExistence type="predicted"/>
<accession>A0A4C1YW21</accession>
<reference evidence="1 2" key="1">
    <citation type="journal article" date="2019" name="Commun. Biol.">
        <title>The bagworm genome reveals a unique fibroin gene that provides high tensile strength.</title>
        <authorList>
            <person name="Kono N."/>
            <person name="Nakamura H."/>
            <person name="Ohtoshi R."/>
            <person name="Tomita M."/>
            <person name="Numata K."/>
            <person name="Arakawa K."/>
        </authorList>
    </citation>
    <scope>NUCLEOTIDE SEQUENCE [LARGE SCALE GENOMIC DNA]</scope>
</reference>
<dbReference type="Proteomes" id="UP000299102">
    <property type="component" value="Unassembled WGS sequence"/>
</dbReference>
<gene>
    <name evidence="1" type="ORF">EVAR_103412_1</name>
</gene>
<dbReference type="AlphaFoldDB" id="A0A4C1YW21"/>